<dbReference type="Proteomes" id="UP001165079">
    <property type="component" value="Unassembled WGS sequence"/>
</dbReference>
<keyword evidence="2" id="KW-1185">Reference proteome</keyword>
<organism evidence="1 2">
    <name type="scientific">Actinorhabdospora filicis</name>
    <dbReference type="NCBI Taxonomy" id="1785913"/>
    <lineage>
        <taxon>Bacteria</taxon>
        <taxon>Bacillati</taxon>
        <taxon>Actinomycetota</taxon>
        <taxon>Actinomycetes</taxon>
        <taxon>Micromonosporales</taxon>
        <taxon>Micromonosporaceae</taxon>
        <taxon>Actinorhabdospora</taxon>
    </lineage>
</organism>
<dbReference type="EMBL" id="BSTX01000004">
    <property type="protein sequence ID" value="GLZ80733.1"/>
    <property type="molecule type" value="Genomic_DNA"/>
</dbReference>
<evidence type="ECO:0008006" key="3">
    <source>
        <dbReference type="Google" id="ProtNLM"/>
    </source>
</evidence>
<reference evidence="1" key="1">
    <citation type="submission" date="2023-03" db="EMBL/GenBank/DDBJ databases">
        <title>Actinorhabdospora filicis NBRC 111898.</title>
        <authorList>
            <person name="Ichikawa N."/>
            <person name="Sato H."/>
            <person name="Tonouchi N."/>
        </authorList>
    </citation>
    <scope>NUCLEOTIDE SEQUENCE</scope>
    <source>
        <strain evidence="1">NBRC 111898</strain>
    </source>
</reference>
<accession>A0A9W6SQY7</accession>
<evidence type="ECO:0000313" key="2">
    <source>
        <dbReference type="Proteomes" id="UP001165079"/>
    </source>
</evidence>
<sequence>MDREYPAALAALAQAEIDYAEGEGIDLGVHAEFVSAAETTDWLRLWTGDPGIDGDAFRVFGEDGTGGAAALWLAREGRPLTEQPVVFLGSEGEIGVVAANLSDLLWLLADGVGPCEVVATAYDEPAAQPALVAIAERYASTPRRGADEIVAAARAEFPHFKRDVDAMIRY</sequence>
<gene>
    <name evidence="1" type="ORF">Afil01_55400</name>
</gene>
<evidence type="ECO:0000313" key="1">
    <source>
        <dbReference type="EMBL" id="GLZ80733.1"/>
    </source>
</evidence>
<dbReference type="AlphaFoldDB" id="A0A9W6SQY7"/>
<proteinExistence type="predicted"/>
<dbReference type="RefSeq" id="WP_285665975.1">
    <property type="nucleotide sequence ID" value="NZ_BSTX01000004.1"/>
</dbReference>
<comment type="caution">
    <text evidence="1">The sequence shown here is derived from an EMBL/GenBank/DDBJ whole genome shotgun (WGS) entry which is preliminary data.</text>
</comment>
<name>A0A9W6SQY7_9ACTN</name>
<protein>
    <recommendedName>
        <fullName evidence="3">SMI1/KNR4 family protein</fullName>
    </recommendedName>
</protein>